<feature type="region of interest" description="Disordered" evidence="6">
    <location>
        <begin position="1"/>
        <end position="40"/>
    </location>
</feature>
<sequence>MDDSNKFASGMKHNFFQQEGYNDEKPAETRKPSSYNILKPNPPPPLPGVFVFDRPNHHRNIHNIDSNFNNAIKPSASTTIDNFCGDSVLAFGKTGINGPPMHEMFGNQNEFQSQSLTMYDYSIHSDHKGLKPLQPTLQSVDCMLPSDSCVYQSLQPVSQDLFDVLPHAGPKVYQQLQTVSRNDYRVETERLPEQKIYQQLTPVSLSGNMLQKEESRIYQHPNSVNRSGTPHREFKSFSELQPVVPNYKPPDYIHSKLYQQLRKPPKKESRPHYQEDVKTYHQLRPVTVSDFESPQHSNYKQVNQYTYTNDSSRANVSVSSNKYHQLQNVGNSKLSKLHQNIQDSNVINATPSPSSHDHLNRKSPLDLQTKNTNKSHEQVNFQTNKPKIYLEPRNPSVRHQMETSGSHHRPILSNDPLYRAVTSNYEANYQEVCPLPDTQLPIKTGNKPKNSNIKLPSPYEFNLPQSNAPNKYKLPKILDPNEYDSPQHIVKTTGSVVSTQIIQNFGSPNNCIVSSTSKNSYSNNFTELTPTKQPVPLSLPKAPVCYGDAGVNNGRYREANSFFDEKKNLSSASLVSIPSSSSAFQVQSSISSNISKTADVNIDTTPLNNISTRGANRVLKKSANENHPEYKRSNLSNSQLTLNGKESEKSLSSPKAINLTCSSESSIETSKESFHPNNENYKNILCTQTVGQVMCENKNMPELNKNNLIKNNGQGSVTTVEVNREKSVESSLNNQNIDVVSSSSSVSEHNNYAHNELTLNSFIESSCVQPMPLSNDSQNPTISTQIADKCIVAENMSTKSTVLPTSTNIPPKCVVSPEENKNEFSPEKNENKLEHAAEKAVDYSMKDFSTGCKSITPLSKADDLPIDKPAVMKRKYNKRIKSPEPNENKFKKRKYKKTPRLKISKFKDLENELTVQNNTNEEIVDGFKGFDVADQISVKNKQKIILSVISIDSVAVTEDPGKHNQSVLPLKTVYPERKKRKYTRRAKLLPDDEHQTTGISHRTPASCRKEKEEDNGKELEKSSFNTSPQTEKIKYEFLDPLEEGLISDNDDEEVVFLGFDIPIEEDDTILGFDVDSTKDCLDPISSLLGQLEAASVTVECDPRSLLQAPSSTTTCLECGKIFDNHVELVEHMQWHAAIQSPHTHSFVCSVCFRGFSSSDQLAKHVKWTHEGGKKYSCPVCPKRFTTSYYVKKHVDTVHSHKQSKKGMKSMYFCAECPLKFASEALLKSHEDKVHKKALYQCDKCMKYFVKYPNLQRHKLSHTGESQGFTCAYCNQVFSSRKLLHAHWPVHSDKSIYKCEICNSTFTAVNSLKRHKMMHSEEKLFRCEICQKSFSLLSTLKTHLLIHTGARRFQCKLCGKSFNRQDVLNAHQWVHTGEKRFQCDICLEKFRWRHAVKSHKLIYHTKEKPHICEVCGKRFSHPDSFKKHAEVHSEKMFYCQVCLKAFSRPSTLKAHILIHTDLKPFFCDVCNKAFRSKSHLRNHFLVHTKEKPWLCKFCNKTYKDRIQLRRHKRVVHCKAFYKKVLPELPEDSKSIMTANEKVTFENQQLPLESTLHSEDDVSQPSEHFILLKDCHPKEGENVKDI</sequence>
<feature type="domain" description="C2H2-type" evidence="7">
    <location>
        <begin position="1268"/>
        <end position="1295"/>
    </location>
</feature>
<feature type="compositionally biased region" description="Basic and acidic residues" evidence="6">
    <location>
        <begin position="22"/>
        <end position="31"/>
    </location>
</feature>
<dbReference type="SUPFAM" id="SSF57667">
    <property type="entry name" value="beta-beta-alpha zinc fingers"/>
    <property type="match status" value="7"/>
</dbReference>
<dbReference type="FunFam" id="3.30.160.60:FF:000478">
    <property type="entry name" value="Zinc finger protein 133"/>
    <property type="match status" value="1"/>
</dbReference>
<evidence type="ECO:0000256" key="2">
    <source>
        <dbReference type="ARBA" id="ARBA00022737"/>
    </source>
</evidence>
<dbReference type="FunFam" id="3.30.160.60:FF:000624">
    <property type="entry name" value="zinc finger protein 697"/>
    <property type="match status" value="1"/>
</dbReference>
<dbReference type="EMBL" id="GECU01009124">
    <property type="protein sequence ID" value="JAS98582.1"/>
    <property type="molecule type" value="Transcribed_RNA"/>
</dbReference>
<feature type="compositionally biased region" description="Polar residues" evidence="6">
    <location>
        <begin position="633"/>
        <end position="655"/>
    </location>
</feature>
<dbReference type="PROSITE" id="PS00028">
    <property type="entry name" value="ZINC_FINGER_C2H2_1"/>
    <property type="match status" value="14"/>
</dbReference>
<feature type="compositionally biased region" description="Basic and acidic residues" evidence="6">
    <location>
        <begin position="622"/>
        <end position="632"/>
    </location>
</feature>
<feature type="region of interest" description="Disordered" evidence="6">
    <location>
        <begin position="622"/>
        <end position="655"/>
    </location>
</feature>
<feature type="domain" description="C2H2-type" evidence="7">
    <location>
        <begin position="1380"/>
        <end position="1408"/>
    </location>
</feature>
<dbReference type="PANTHER" id="PTHR24384">
    <property type="entry name" value="FINGER PUTATIVE TRANSCRIPTION FACTOR FAMILY-RELATED"/>
    <property type="match status" value="1"/>
</dbReference>
<evidence type="ECO:0000256" key="6">
    <source>
        <dbReference type="SAM" id="MobiDB-lite"/>
    </source>
</evidence>
<dbReference type="GO" id="GO:0000978">
    <property type="term" value="F:RNA polymerase II cis-regulatory region sequence-specific DNA binding"/>
    <property type="evidence" value="ECO:0007669"/>
    <property type="project" value="TreeGrafter"/>
</dbReference>
<dbReference type="Pfam" id="PF00096">
    <property type="entry name" value="zf-C2H2"/>
    <property type="match status" value="9"/>
</dbReference>
<keyword evidence="1" id="KW-0479">Metal-binding</keyword>
<dbReference type="FunFam" id="3.30.160.60:FF:000100">
    <property type="entry name" value="Zinc finger 45-like"/>
    <property type="match status" value="1"/>
</dbReference>
<evidence type="ECO:0000256" key="4">
    <source>
        <dbReference type="ARBA" id="ARBA00022833"/>
    </source>
</evidence>
<evidence type="ECO:0000259" key="7">
    <source>
        <dbReference type="PROSITE" id="PS50157"/>
    </source>
</evidence>
<organism evidence="8">
    <name type="scientific">Homalodisca liturata</name>
    <dbReference type="NCBI Taxonomy" id="320908"/>
    <lineage>
        <taxon>Eukaryota</taxon>
        <taxon>Metazoa</taxon>
        <taxon>Ecdysozoa</taxon>
        <taxon>Arthropoda</taxon>
        <taxon>Hexapoda</taxon>
        <taxon>Insecta</taxon>
        <taxon>Pterygota</taxon>
        <taxon>Neoptera</taxon>
        <taxon>Paraneoptera</taxon>
        <taxon>Hemiptera</taxon>
        <taxon>Auchenorrhyncha</taxon>
        <taxon>Membracoidea</taxon>
        <taxon>Cicadellidae</taxon>
        <taxon>Cicadellinae</taxon>
        <taxon>Proconiini</taxon>
        <taxon>Homalodisca</taxon>
    </lineage>
</organism>
<dbReference type="InterPro" id="IPR050752">
    <property type="entry name" value="C2H2-ZF_domain"/>
</dbReference>
<feature type="domain" description="C2H2-type" evidence="7">
    <location>
        <begin position="1436"/>
        <end position="1463"/>
    </location>
</feature>
<feature type="domain" description="C2H2-type" evidence="7">
    <location>
        <begin position="1492"/>
        <end position="1515"/>
    </location>
</feature>
<accession>A0A1B6JHL6</accession>
<feature type="domain" description="C2H2-type" evidence="7">
    <location>
        <begin position="1409"/>
        <end position="1436"/>
    </location>
</feature>
<feature type="compositionally biased region" description="Basic and acidic residues" evidence="6">
    <location>
        <begin position="1007"/>
        <end position="1021"/>
    </location>
</feature>
<feature type="domain" description="C2H2-type" evidence="7">
    <location>
        <begin position="1146"/>
        <end position="1174"/>
    </location>
</feature>
<gene>
    <name evidence="8" type="ORF">g.33406</name>
</gene>
<dbReference type="InterPro" id="IPR013087">
    <property type="entry name" value="Znf_C2H2_type"/>
</dbReference>
<dbReference type="FunFam" id="3.30.160.60:FF:000446">
    <property type="entry name" value="Zinc finger protein"/>
    <property type="match status" value="1"/>
</dbReference>
<dbReference type="GO" id="GO:0008270">
    <property type="term" value="F:zinc ion binding"/>
    <property type="evidence" value="ECO:0007669"/>
    <property type="project" value="UniProtKB-KW"/>
</dbReference>
<feature type="domain" description="C2H2-type" evidence="7">
    <location>
        <begin position="1296"/>
        <end position="1323"/>
    </location>
</feature>
<feature type="region of interest" description="Disordered" evidence="6">
    <location>
        <begin position="982"/>
        <end position="1026"/>
    </location>
</feature>
<feature type="domain" description="C2H2-type" evidence="7">
    <location>
        <begin position="1239"/>
        <end position="1266"/>
    </location>
</feature>
<dbReference type="SMART" id="SM00355">
    <property type="entry name" value="ZnF_C2H2"/>
    <property type="match status" value="14"/>
</dbReference>
<name>A0A1B6JHL6_9HEMI</name>
<evidence type="ECO:0000256" key="5">
    <source>
        <dbReference type="PROSITE-ProRule" id="PRU00042"/>
    </source>
</evidence>
<keyword evidence="4" id="KW-0862">Zinc</keyword>
<evidence type="ECO:0000256" key="1">
    <source>
        <dbReference type="ARBA" id="ARBA00022723"/>
    </source>
</evidence>
<dbReference type="GO" id="GO:0048598">
    <property type="term" value="P:embryonic morphogenesis"/>
    <property type="evidence" value="ECO:0007669"/>
    <property type="project" value="UniProtKB-ARBA"/>
</dbReference>
<feature type="region of interest" description="Disordered" evidence="6">
    <location>
        <begin position="813"/>
        <end position="832"/>
    </location>
</feature>
<dbReference type="GO" id="GO:0000981">
    <property type="term" value="F:DNA-binding transcription factor activity, RNA polymerase II-specific"/>
    <property type="evidence" value="ECO:0007669"/>
    <property type="project" value="TreeGrafter"/>
</dbReference>
<keyword evidence="3 5" id="KW-0863">Zinc-finger</keyword>
<feature type="compositionally biased region" description="Basic and acidic residues" evidence="6">
    <location>
        <begin position="818"/>
        <end position="832"/>
    </location>
</feature>
<feature type="domain" description="C2H2-type" evidence="7">
    <location>
        <begin position="1175"/>
        <end position="1203"/>
    </location>
</feature>
<dbReference type="PROSITE" id="PS50157">
    <property type="entry name" value="ZINC_FINGER_C2H2_2"/>
    <property type="match status" value="14"/>
</dbReference>
<proteinExistence type="predicted"/>
<dbReference type="GO" id="GO:0005634">
    <property type="term" value="C:nucleus"/>
    <property type="evidence" value="ECO:0007669"/>
    <property type="project" value="UniProtKB-ARBA"/>
</dbReference>
<evidence type="ECO:0000313" key="8">
    <source>
        <dbReference type="EMBL" id="JAS98582.1"/>
    </source>
</evidence>
<protein>
    <recommendedName>
        <fullName evidence="7">C2H2-type domain-containing protein</fullName>
    </recommendedName>
</protein>
<feature type="domain" description="C2H2-type" evidence="7">
    <location>
        <begin position="1113"/>
        <end position="1140"/>
    </location>
</feature>
<feature type="domain" description="C2H2-type" evidence="7">
    <location>
        <begin position="1352"/>
        <end position="1379"/>
    </location>
</feature>
<feature type="domain" description="C2H2-type" evidence="7">
    <location>
        <begin position="1324"/>
        <end position="1351"/>
    </location>
</feature>
<dbReference type="Gene3D" id="3.30.160.60">
    <property type="entry name" value="Classic Zinc Finger"/>
    <property type="match status" value="11"/>
</dbReference>
<keyword evidence="2" id="KW-0677">Repeat</keyword>
<feature type="domain" description="C2H2-type" evidence="7">
    <location>
        <begin position="1211"/>
        <end position="1234"/>
    </location>
</feature>
<dbReference type="PANTHER" id="PTHR24384:SF191">
    <property type="entry name" value="GDNF-INDUCIBLE ZINC FINGER PROTEIN 1"/>
    <property type="match status" value="1"/>
</dbReference>
<evidence type="ECO:0000256" key="3">
    <source>
        <dbReference type="ARBA" id="ARBA00022771"/>
    </source>
</evidence>
<reference evidence="8" key="1">
    <citation type="submission" date="2015-11" db="EMBL/GenBank/DDBJ databases">
        <title>De novo transcriptome assembly of four potential Pierce s Disease insect vectors from Arizona vineyards.</title>
        <authorList>
            <person name="Tassone E.E."/>
        </authorList>
    </citation>
    <scope>NUCLEOTIDE SEQUENCE</scope>
</reference>
<dbReference type="InterPro" id="IPR036236">
    <property type="entry name" value="Znf_C2H2_sf"/>
</dbReference>
<feature type="domain" description="C2H2-type" evidence="7">
    <location>
        <begin position="1464"/>
        <end position="1491"/>
    </location>
</feature>